<reference evidence="2 3" key="1">
    <citation type="submission" date="2019-06" db="EMBL/GenBank/DDBJ databases">
        <title>Genome Sequence of the Brown Rot Fungal Pathogen Monilinia fructicola.</title>
        <authorList>
            <person name="De Miccolis Angelini R.M."/>
            <person name="Landi L."/>
            <person name="Abate D."/>
            <person name="Pollastro S."/>
            <person name="Romanazzi G."/>
            <person name="Faretra F."/>
        </authorList>
    </citation>
    <scope>NUCLEOTIDE SEQUENCE [LARGE SCALE GENOMIC DNA]</scope>
    <source>
        <strain evidence="2 3">Mfrc123</strain>
    </source>
</reference>
<gene>
    <name evidence="2" type="ORF">EYC84_003478</name>
</gene>
<comment type="caution">
    <text evidence="2">The sequence shown here is derived from an EMBL/GenBank/DDBJ whole genome shotgun (WGS) entry which is preliminary data.</text>
</comment>
<evidence type="ECO:0000313" key="3">
    <source>
        <dbReference type="Proteomes" id="UP000322873"/>
    </source>
</evidence>
<keyword evidence="3" id="KW-1185">Reference proteome</keyword>
<evidence type="ECO:0000256" key="1">
    <source>
        <dbReference type="SAM" id="Phobius"/>
    </source>
</evidence>
<dbReference type="AlphaFoldDB" id="A0A5M9JW90"/>
<keyword evidence="1" id="KW-0472">Membrane</keyword>
<dbReference type="Proteomes" id="UP000322873">
    <property type="component" value="Unassembled WGS sequence"/>
</dbReference>
<accession>A0A5M9JW90</accession>
<name>A0A5M9JW90_MONFR</name>
<feature type="transmembrane region" description="Helical" evidence="1">
    <location>
        <begin position="103"/>
        <end position="123"/>
    </location>
</feature>
<evidence type="ECO:0008006" key="4">
    <source>
        <dbReference type="Google" id="ProtNLM"/>
    </source>
</evidence>
<feature type="transmembrane region" description="Helical" evidence="1">
    <location>
        <begin position="58"/>
        <end position="82"/>
    </location>
</feature>
<dbReference type="EMBL" id="VICG01000004">
    <property type="protein sequence ID" value="KAA8572927.1"/>
    <property type="molecule type" value="Genomic_DNA"/>
</dbReference>
<feature type="transmembrane region" description="Helical" evidence="1">
    <location>
        <begin position="34"/>
        <end position="52"/>
    </location>
</feature>
<proteinExistence type="predicted"/>
<keyword evidence="1" id="KW-1133">Transmembrane helix</keyword>
<keyword evidence="1" id="KW-0812">Transmembrane</keyword>
<evidence type="ECO:0000313" key="2">
    <source>
        <dbReference type="EMBL" id="KAA8572927.1"/>
    </source>
</evidence>
<sequence>MLNLIAINTLGRKIPAYMGGTGAVWRARTILRPAIGALMLNGAALVFTIRSGTLTGAIYGFTVLIVSVAGLTSQIGYIMTFAKTPPHKVVMAMRFINITQAEGFIISLSIFGAMFQNFAFIRLDKTLSPLGFSAYDINDAFVESWGSFPLCARLEAVR</sequence>
<organism evidence="2 3">
    <name type="scientific">Monilinia fructicola</name>
    <name type="common">Brown rot fungus</name>
    <name type="synonym">Ciboria fructicola</name>
    <dbReference type="NCBI Taxonomy" id="38448"/>
    <lineage>
        <taxon>Eukaryota</taxon>
        <taxon>Fungi</taxon>
        <taxon>Dikarya</taxon>
        <taxon>Ascomycota</taxon>
        <taxon>Pezizomycotina</taxon>
        <taxon>Leotiomycetes</taxon>
        <taxon>Helotiales</taxon>
        <taxon>Sclerotiniaceae</taxon>
        <taxon>Monilinia</taxon>
    </lineage>
</organism>
<protein>
    <recommendedName>
        <fullName evidence="4">Major facilitator superfamily (MFS) profile domain-containing protein</fullName>
    </recommendedName>
</protein>